<name>A0ACB9C1J3_ARCLA</name>
<evidence type="ECO:0000313" key="1">
    <source>
        <dbReference type="EMBL" id="KAI3728137.1"/>
    </source>
</evidence>
<proteinExistence type="predicted"/>
<protein>
    <submittedName>
        <fullName evidence="1">Uncharacterized protein</fullName>
    </submittedName>
</protein>
<keyword evidence="2" id="KW-1185">Reference proteome</keyword>
<evidence type="ECO:0000313" key="2">
    <source>
        <dbReference type="Proteomes" id="UP001055879"/>
    </source>
</evidence>
<comment type="caution">
    <text evidence="1">The sequence shown here is derived from an EMBL/GenBank/DDBJ whole genome shotgun (WGS) entry which is preliminary data.</text>
</comment>
<dbReference type="Proteomes" id="UP001055879">
    <property type="component" value="Linkage Group LG05"/>
</dbReference>
<accession>A0ACB9C1J3</accession>
<sequence length="69" mass="7774">MNENKRITAEETSPESRAADCNKSCAAFINYHSPGTNSKIGVKRNRCENGTFTFHFLPIKHLLIPQKLP</sequence>
<dbReference type="EMBL" id="CM042051">
    <property type="protein sequence ID" value="KAI3728137.1"/>
    <property type="molecule type" value="Genomic_DNA"/>
</dbReference>
<gene>
    <name evidence="1" type="ORF">L6452_16767</name>
</gene>
<organism evidence="1 2">
    <name type="scientific">Arctium lappa</name>
    <name type="common">Greater burdock</name>
    <name type="synonym">Lappa major</name>
    <dbReference type="NCBI Taxonomy" id="4217"/>
    <lineage>
        <taxon>Eukaryota</taxon>
        <taxon>Viridiplantae</taxon>
        <taxon>Streptophyta</taxon>
        <taxon>Embryophyta</taxon>
        <taxon>Tracheophyta</taxon>
        <taxon>Spermatophyta</taxon>
        <taxon>Magnoliopsida</taxon>
        <taxon>eudicotyledons</taxon>
        <taxon>Gunneridae</taxon>
        <taxon>Pentapetalae</taxon>
        <taxon>asterids</taxon>
        <taxon>campanulids</taxon>
        <taxon>Asterales</taxon>
        <taxon>Asteraceae</taxon>
        <taxon>Carduoideae</taxon>
        <taxon>Cardueae</taxon>
        <taxon>Arctiinae</taxon>
        <taxon>Arctium</taxon>
    </lineage>
</organism>
<reference evidence="2" key="1">
    <citation type="journal article" date="2022" name="Mol. Ecol. Resour.">
        <title>The genomes of chicory, endive, great burdock and yacon provide insights into Asteraceae palaeo-polyploidization history and plant inulin production.</title>
        <authorList>
            <person name="Fan W."/>
            <person name="Wang S."/>
            <person name="Wang H."/>
            <person name="Wang A."/>
            <person name="Jiang F."/>
            <person name="Liu H."/>
            <person name="Zhao H."/>
            <person name="Xu D."/>
            <person name="Zhang Y."/>
        </authorList>
    </citation>
    <scope>NUCLEOTIDE SEQUENCE [LARGE SCALE GENOMIC DNA]</scope>
    <source>
        <strain evidence="2">cv. Niubang</strain>
    </source>
</reference>
<reference evidence="1 2" key="2">
    <citation type="journal article" date="2022" name="Mol. Ecol. Resour.">
        <title>The genomes of chicory, endive, great burdock and yacon provide insights into Asteraceae paleo-polyploidization history and plant inulin production.</title>
        <authorList>
            <person name="Fan W."/>
            <person name="Wang S."/>
            <person name="Wang H."/>
            <person name="Wang A."/>
            <person name="Jiang F."/>
            <person name="Liu H."/>
            <person name="Zhao H."/>
            <person name="Xu D."/>
            <person name="Zhang Y."/>
        </authorList>
    </citation>
    <scope>NUCLEOTIDE SEQUENCE [LARGE SCALE GENOMIC DNA]</scope>
    <source>
        <strain evidence="2">cv. Niubang</strain>
    </source>
</reference>